<reference evidence="2" key="1">
    <citation type="submission" date="2018-02" db="EMBL/GenBank/DDBJ databases">
        <title>Rhizophora mucronata_Transcriptome.</title>
        <authorList>
            <person name="Meera S.P."/>
            <person name="Sreeshan A."/>
            <person name="Augustine A."/>
        </authorList>
    </citation>
    <scope>NUCLEOTIDE SEQUENCE</scope>
    <source>
        <tissue evidence="2">Leaf</tissue>
    </source>
</reference>
<sequence length="107" mass="11947">MSLPIRSHKLYIAIKNKCILAMQSIGPLNCVIQYLQIRIQLKIDSVRRCIRNKSIAWSMSSINNFLLLSCPSCFGFSNSSSRGNNWTPPAARSAETVLDPSEAAFEL</sequence>
<dbReference type="EMBL" id="GGEC01020549">
    <property type="protein sequence ID" value="MBX01033.1"/>
    <property type="molecule type" value="Transcribed_RNA"/>
</dbReference>
<dbReference type="AlphaFoldDB" id="A0A2P2K5T7"/>
<name>A0A2P2K5T7_RHIMU</name>
<accession>A0A2P2K5T7</accession>
<organism evidence="2">
    <name type="scientific">Rhizophora mucronata</name>
    <name type="common">Asiatic mangrove</name>
    <dbReference type="NCBI Taxonomy" id="61149"/>
    <lineage>
        <taxon>Eukaryota</taxon>
        <taxon>Viridiplantae</taxon>
        <taxon>Streptophyta</taxon>
        <taxon>Embryophyta</taxon>
        <taxon>Tracheophyta</taxon>
        <taxon>Spermatophyta</taxon>
        <taxon>Magnoliopsida</taxon>
        <taxon>eudicotyledons</taxon>
        <taxon>Gunneridae</taxon>
        <taxon>Pentapetalae</taxon>
        <taxon>rosids</taxon>
        <taxon>fabids</taxon>
        <taxon>Malpighiales</taxon>
        <taxon>Rhizophoraceae</taxon>
        <taxon>Rhizophora</taxon>
    </lineage>
</organism>
<protein>
    <submittedName>
        <fullName evidence="2">Uncharacterized protein MANES_14G016000</fullName>
    </submittedName>
</protein>
<proteinExistence type="predicted"/>
<feature type="region of interest" description="Disordered" evidence="1">
    <location>
        <begin position="81"/>
        <end position="107"/>
    </location>
</feature>
<evidence type="ECO:0000313" key="2">
    <source>
        <dbReference type="EMBL" id="MBX01033.1"/>
    </source>
</evidence>
<evidence type="ECO:0000256" key="1">
    <source>
        <dbReference type="SAM" id="MobiDB-lite"/>
    </source>
</evidence>